<gene>
    <name evidence="7" type="ORF">EMPS_02155</name>
</gene>
<dbReference type="SUPFAM" id="SSF57701">
    <property type="entry name" value="Zn2/Cys6 DNA-binding domain"/>
    <property type="match status" value="1"/>
</dbReference>
<dbReference type="EMBL" id="BQFW01000003">
    <property type="protein sequence ID" value="GJJ69806.1"/>
    <property type="molecule type" value="Genomic_DNA"/>
</dbReference>
<reference evidence="7" key="2">
    <citation type="journal article" date="2022" name="Microbiol. Resour. Announc.">
        <title>Whole-Genome Sequence of Entomortierella parvispora E1425, a Mucoromycotan Fungus Associated with Burkholderiaceae-Related Endosymbiotic Bacteria.</title>
        <authorList>
            <person name="Herlambang A."/>
            <person name="Guo Y."/>
            <person name="Takashima Y."/>
            <person name="Narisawa K."/>
            <person name="Ohta H."/>
            <person name="Nishizawa T."/>
        </authorList>
    </citation>
    <scope>NUCLEOTIDE SEQUENCE</scope>
    <source>
        <strain evidence="7">E1425</strain>
    </source>
</reference>
<comment type="subcellular location">
    <subcellularLocation>
        <location evidence="1">Nucleus</location>
    </subcellularLocation>
</comment>
<proteinExistence type="predicted"/>
<evidence type="ECO:0000256" key="2">
    <source>
        <dbReference type="ARBA" id="ARBA00022723"/>
    </source>
</evidence>
<feature type="compositionally biased region" description="Low complexity" evidence="5">
    <location>
        <begin position="582"/>
        <end position="591"/>
    </location>
</feature>
<name>A0A9P3LT80_9FUNG</name>
<feature type="compositionally biased region" description="Polar residues" evidence="5">
    <location>
        <begin position="1303"/>
        <end position="1328"/>
    </location>
</feature>
<dbReference type="InterPro" id="IPR050987">
    <property type="entry name" value="AtrR-like"/>
</dbReference>
<dbReference type="CDD" id="cd00067">
    <property type="entry name" value="GAL4"/>
    <property type="match status" value="1"/>
</dbReference>
<evidence type="ECO:0000256" key="5">
    <source>
        <dbReference type="SAM" id="MobiDB-lite"/>
    </source>
</evidence>
<dbReference type="PANTHER" id="PTHR46910">
    <property type="entry name" value="TRANSCRIPTION FACTOR PDR1"/>
    <property type="match status" value="1"/>
</dbReference>
<dbReference type="InterPro" id="IPR001138">
    <property type="entry name" value="Zn2Cys6_DnaBD"/>
</dbReference>
<dbReference type="PANTHER" id="PTHR46910:SF3">
    <property type="entry name" value="HALOTOLERANCE PROTEIN 9-RELATED"/>
    <property type="match status" value="1"/>
</dbReference>
<feature type="region of interest" description="Disordered" evidence="5">
    <location>
        <begin position="1525"/>
        <end position="1602"/>
    </location>
</feature>
<dbReference type="InterPro" id="IPR007219">
    <property type="entry name" value="XnlR_reg_dom"/>
</dbReference>
<organism evidence="7 8">
    <name type="scientific">Entomortierella parvispora</name>
    <dbReference type="NCBI Taxonomy" id="205924"/>
    <lineage>
        <taxon>Eukaryota</taxon>
        <taxon>Fungi</taxon>
        <taxon>Fungi incertae sedis</taxon>
        <taxon>Mucoromycota</taxon>
        <taxon>Mortierellomycotina</taxon>
        <taxon>Mortierellomycetes</taxon>
        <taxon>Mortierellales</taxon>
        <taxon>Mortierellaceae</taxon>
        <taxon>Entomortierella</taxon>
    </lineage>
</organism>
<dbReference type="OrthoDB" id="2018619at2759"/>
<keyword evidence="3" id="KW-0238">DNA-binding</keyword>
<dbReference type="PROSITE" id="PS50048">
    <property type="entry name" value="ZN2_CY6_FUNGAL_2"/>
    <property type="match status" value="1"/>
</dbReference>
<feature type="region of interest" description="Disordered" evidence="5">
    <location>
        <begin position="722"/>
        <end position="754"/>
    </location>
</feature>
<keyword evidence="8" id="KW-1185">Reference proteome</keyword>
<dbReference type="Pfam" id="PF04082">
    <property type="entry name" value="Fungal_trans"/>
    <property type="match status" value="1"/>
</dbReference>
<dbReference type="GO" id="GO:0006351">
    <property type="term" value="P:DNA-templated transcription"/>
    <property type="evidence" value="ECO:0007669"/>
    <property type="project" value="InterPro"/>
</dbReference>
<feature type="region of interest" description="Disordered" evidence="5">
    <location>
        <begin position="581"/>
        <end position="641"/>
    </location>
</feature>
<accession>A0A9P3LT80</accession>
<feature type="compositionally biased region" description="Low complexity" evidence="5">
    <location>
        <begin position="1178"/>
        <end position="1197"/>
    </location>
</feature>
<evidence type="ECO:0000313" key="7">
    <source>
        <dbReference type="EMBL" id="GJJ69806.1"/>
    </source>
</evidence>
<feature type="compositionally biased region" description="Gly residues" evidence="5">
    <location>
        <begin position="1569"/>
        <end position="1579"/>
    </location>
</feature>
<sequence length="1631" mass="178529">MAIPPYSHYQLQDISLTTSGNYQDSTMKASPSDRTMFSGNIGPKKQKTTPPCDRCRQRRIKCDRLQPVCSSCVKYKATCVRTAFPAGAPLSTVSVEAIGTPGLPAPTSAKRDRFHTETEILDSCLRDVQSLQINRLRKIELFFDRLGIDETRLDEISWFTEQLKSQRESIDASNGISYDNEEIAEKLGPRTSVSWIKQVLPLLHATKRVQQIPTTHQTLAKPLPPQNSGPATALQATKTEAGHFHCPSPKPVQFPGRVPLSVLNKTMFELSVYDRTEYLGPVAGTRASSWSEEMRFPLPWLVPEPKVPESLLVLPSMEVILDLINWMIKSPLYVYFPIFTRACILNALSTALPGPNAPSLGIDKGHGENANLEADNSSDLPQRITGRVSAVFLLNAIMALGAAYRSNAIKENKPQNMLPDPKSRELTCDFQLFFDRSRALTVYILDQPRVSSLQGLLMLMKCPAIPGIQNLYREQACAMALALGLHRDCEPWTLCRSVIQLRRNIFWCCYVIDASYSLNSGSPERFPDDYITLGLPKLPSLEDGDDVGELEAEEETHRIGFLIEQAKLWKIVKKIRRCGQTSNQSNEESSQGANLYHFPGSSSGQRGSDSGLATSSSSPSSGSPHFGPGGQGGSSPAPPPWVWRADSARRILDVELAQWQMELPPRLRFDFALTRKEQPCPFDVRVNGLGAMLQLIFNEVLILLHHPFLLLADSQYQSKRELNSYSAPSRHSRARSSTGSVKSPRSRRSSSFSKATNFFSGNGGGMSSSPSAHPFDNARGLPQPLPPFFNSCTKAAEAITYLIDHLLKTTPEWLMCHNEAESALHIAERIHVLNVSVVSSKGSSDSSALSSISLQQAKSQLRKTRSFRQKIASLDQFTMSSGWRPDLENTESLLRGSARERLVRTLRQMVVHKRGPNYYRLPRSPNGAEPLPDEPQLETQLDSLAGQDHLEMKLAFLDDRIWIRFYNVRIKDGYESKNGAEGWVEILQPYTPAESEWSLDEDDEEALADNAQGTLPFGHPTVEELAAALAEVDDGSSSDAGRQDFRRRAGSSTDAASMDGIDDQMDPPQSSSTAFMELFGYSNPTGIPNMPETGSYQPRHPIYSQRGEYGVSEPGYDDPVYFAGPYAPPDVPLDQFDHVEPPMSLDGPERHPGDMFAPDYTNGAYHRQGPQVQPQPPNYGYQSSQQQQIPHHQQQHFNNQYQHTRHAHPHQSLGYPSPMPQDQTRVFQQYDLGAPVSTSTTVVFDHAAVTSPPYSTPDSPNQPSTSEAALGLGLLTGNGGSAAMQDSMGYVNGPYLSLLHRQFPNQNIPTPPEGSSSGPMHSLPQQQTFDPDLDVDQQNTRPFYGMPMGGFMAPSLAALPEIRPNAQARQIAAATSANSAPASYLGPISSSSAMATATNASGLSINVASKEEGRSPLLQAGSASSVGLDLSTPTSPLVQSTMQLLLSPTTEALQGISNRMNSWDGLPGSGMNSPVQATRQHPLFQQQQQLQQPHLHQQQYHQEGSALDYSNTGSVNAQFAELMDGVESGSEQQDRRAQLSHQQQQPRPHPLIASAVPEKSPSPFEGSLVTGGGGGGGVSGNASRASGENNISSSAAAALQDKARADEELVALALQGRSLISLRVSGVNGRR</sequence>
<dbReference type="Proteomes" id="UP000827284">
    <property type="component" value="Unassembled WGS sequence"/>
</dbReference>
<evidence type="ECO:0000313" key="8">
    <source>
        <dbReference type="Proteomes" id="UP000827284"/>
    </source>
</evidence>
<evidence type="ECO:0000256" key="4">
    <source>
        <dbReference type="ARBA" id="ARBA00023242"/>
    </source>
</evidence>
<dbReference type="GO" id="GO:0000981">
    <property type="term" value="F:DNA-binding transcription factor activity, RNA polymerase II-specific"/>
    <property type="evidence" value="ECO:0007669"/>
    <property type="project" value="InterPro"/>
</dbReference>
<evidence type="ECO:0000256" key="1">
    <source>
        <dbReference type="ARBA" id="ARBA00004123"/>
    </source>
</evidence>
<feature type="region of interest" description="Disordered" evidence="5">
    <location>
        <begin position="1030"/>
        <end position="1072"/>
    </location>
</feature>
<feature type="compositionally biased region" description="Low complexity" evidence="5">
    <location>
        <begin position="600"/>
        <end position="626"/>
    </location>
</feature>
<dbReference type="Pfam" id="PF00172">
    <property type="entry name" value="Zn_clus"/>
    <property type="match status" value="1"/>
</dbReference>
<feature type="region of interest" description="Disordered" evidence="5">
    <location>
        <begin position="1165"/>
        <end position="1197"/>
    </location>
</feature>
<protein>
    <recommendedName>
        <fullName evidence="6">Zn(2)-C6 fungal-type domain-containing protein</fullName>
    </recommendedName>
</protein>
<keyword evidence="2" id="KW-0479">Metal-binding</keyword>
<dbReference type="SMART" id="SM00906">
    <property type="entry name" value="Fungal_trans"/>
    <property type="match status" value="1"/>
</dbReference>
<feature type="domain" description="Zn(2)-C6 fungal-type" evidence="6">
    <location>
        <begin position="51"/>
        <end position="81"/>
    </location>
</feature>
<dbReference type="GO" id="GO:0005634">
    <property type="term" value="C:nucleus"/>
    <property type="evidence" value="ECO:0007669"/>
    <property type="project" value="UniProtKB-SubCell"/>
</dbReference>
<dbReference type="GO" id="GO:0008270">
    <property type="term" value="F:zinc ion binding"/>
    <property type="evidence" value="ECO:0007669"/>
    <property type="project" value="InterPro"/>
</dbReference>
<feature type="compositionally biased region" description="Low complexity" evidence="5">
    <location>
        <begin position="1580"/>
        <end position="1598"/>
    </location>
</feature>
<comment type="caution">
    <text evidence="7">The sequence shown here is derived from an EMBL/GenBank/DDBJ whole genome shotgun (WGS) entry which is preliminary data.</text>
</comment>
<evidence type="ECO:0000256" key="3">
    <source>
        <dbReference type="ARBA" id="ARBA00023125"/>
    </source>
</evidence>
<feature type="region of interest" description="Disordered" evidence="5">
    <location>
        <begin position="1302"/>
        <end position="1328"/>
    </location>
</feature>
<feature type="compositionally biased region" description="Polar residues" evidence="5">
    <location>
        <begin position="21"/>
        <end position="38"/>
    </location>
</feature>
<dbReference type="InterPro" id="IPR036864">
    <property type="entry name" value="Zn2-C6_fun-type_DNA-bd_sf"/>
</dbReference>
<evidence type="ECO:0000259" key="6">
    <source>
        <dbReference type="PROSITE" id="PS50048"/>
    </source>
</evidence>
<dbReference type="CDD" id="cd12148">
    <property type="entry name" value="fungal_TF_MHR"/>
    <property type="match status" value="1"/>
</dbReference>
<feature type="region of interest" description="Disordered" evidence="5">
    <location>
        <begin position="21"/>
        <end position="50"/>
    </location>
</feature>
<keyword evidence="4" id="KW-0539">Nucleus</keyword>
<dbReference type="SMART" id="SM00066">
    <property type="entry name" value="GAL4"/>
    <property type="match status" value="1"/>
</dbReference>
<dbReference type="GO" id="GO:0003677">
    <property type="term" value="F:DNA binding"/>
    <property type="evidence" value="ECO:0007669"/>
    <property type="project" value="UniProtKB-KW"/>
</dbReference>
<dbReference type="PROSITE" id="PS00463">
    <property type="entry name" value="ZN2_CY6_FUNGAL_1"/>
    <property type="match status" value="1"/>
</dbReference>
<feature type="compositionally biased region" description="Low complexity" evidence="5">
    <location>
        <begin position="724"/>
        <end position="753"/>
    </location>
</feature>
<reference evidence="7" key="1">
    <citation type="submission" date="2021-11" db="EMBL/GenBank/DDBJ databases">
        <authorList>
            <person name="Herlambang A."/>
            <person name="Guo Y."/>
            <person name="Takashima Y."/>
            <person name="Nishizawa T."/>
        </authorList>
    </citation>
    <scope>NUCLEOTIDE SEQUENCE</scope>
    <source>
        <strain evidence="7">E1425</strain>
    </source>
</reference>
<dbReference type="Gene3D" id="4.10.240.10">
    <property type="entry name" value="Zn(2)-C6 fungal-type DNA-binding domain"/>
    <property type="match status" value="1"/>
</dbReference>